<feature type="region of interest" description="Disordered" evidence="1">
    <location>
        <begin position="1"/>
        <end position="31"/>
    </location>
</feature>
<gene>
    <name evidence="2" type="ORF">GCM10009665_67660</name>
</gene>
<comment type="caution">
    <text evidence="2">The sequence shown here is derived from an EMBL/GenBank/DDBJ whole genome shotgun (WGS) entry which is preliminary data.</text>
</comment>
<protein>
    <recommendedName>
        <fullName evidence="4">Dynamin family protein</fullName>
    </recommendedName>
</protein>
<reference evidence="2 3" key="1">
    <citation type="journal article" date="2019" name="Int. J. Syst. Evol. Microbiol.">
        <title>The Global Catalogue of Microorganisms (GCM) 10K type strain sequencing project: providing services to taxonomists for standard genome sequencing and annotation.</title>
        <authorList>
            <consortium name="The Broad Institute Genomics Platform"/>
            <consortium name="The Broad Institute Genome Sequencing Center for Infectious Disease"/>
            <person name="Wu L."/>
            <person name="Ma J."/>
        </authorList>
    </citation>
    <scope>NUCLEOTIDE SEQUENCE [LARGE SCALE GENOMIC DNA]</scope>
    <source>
        <strain evidence="2 3">JCM 13004</strain>
    </source>
</reference>
<evidence type="ECO:0000313" key="3">
    <source>
        <dbReference type="Proteomes" id="UP001500037"/>
    </source>
</evidence>
<feature type="compositionally biased region" description="Gly residues" evidence="1">
    <location>
        <begin position="1"/>
        <end position="17"/>
    </location>
</feature>
<keyword evidence="3" id="KW-1185">Reference proteome</keyword>
<feature type="compositionally biased region" description="Low complexity" evidence="1">
    <location>
        <begin position="18"/>
        <end position="31"/>
    </location>
</feature>
<proteinExistence type="predicted"/>
<dbReference type="InterPro" id="IPR027417">
    <property type="entry name" value="P-loop_NTPase"/>
</dbReference>
<dbReference type="SUPFAM" id="SSF52540">
    <property type="entry name" value="P-loop containing nucleoside triphosphate hydrolases"/>
    <property type="match status" value="1"/>
</dbReference>
<dbReference type="EMBL" id="BAAALF010000203">
    <property type="protein sequence ID" value="GAA1269688.1"/>
    <property type="molecule type" value="Genomic_DNA"/>
</dbReference>
<evidence type="ECO:0000313" key="2">
    <source>
        <dbReference type="EMBL" id="GAA1269688.1"/>
    </source>
</evidence>
<dbReference type="Proteomes" id="UP001500037">
    <property type="component" value="Unassembled WGS sequence"/>
</dbReference>
<name>A0ABN1WZ03_9ACTN</name>
<evidence type="ECO:0000256" key="1">
    <source>
        <dbReference type="SAM" id="MobiDB-lite"/>
    </source>
</evidence>
<accession>A0ABN1WZ03</accession>
<evidence type="ECO:0008006" key="4">
    <source>
        <dbReference type="Google" id="ProtNLM"/>
    </source>
</evidence>
<dbReference type="RefSeq" id="WP_344445996.1">
    <property type="nucleotide sequence ID" value="NZ_BAAALF010000203.1"/>
</dbReference>
<organism evidence="2 3">
    <name type="scientific">Kitasatospora nipponensis</name>
    <dbReference type="NCBI Taxonomy" id="258049"/>
    <lineage>
        <taxon>Bacteria</taxon>
        <taxon>Bacillati</taxon>
        <taxon>Actinomycetota</taxon>
        <taxon>Actinomycetes</taxon>
        <taxon>Kitasatosporales</taxon>
        <taxon>Streptomycetaceae</taxon>
        <taxon>Kitasatospora</taxon>
    </lineage>
</organism>
<sequence>MPGGGGRWPGGRPGGGIPRDPGPLGAAPGDGADLLVEATGLRLGAGCVLVDTPGMDSLSGLDESALAALAEADALLYVMPHPGAGDAEALQALRGHADARLTALNAVGVLSRIDLLGDGVGDPWARARRVAATNAERLTGLVDGVLPVVGLLAQTALGDDFTEADAALLRRLSAVPPQESARALYSATRFRQWPDGPLTESERRRLLGLLGPYGIDVALGAVRAAHRAGRQAGAAALLAVLREASGIGAVTHYLRHRFVGAADGLRAVAALGALEAAFAADAQAPADAARLARERIGALRRHPALRRHELAQALADVATRRLDLPAELLGPLVALATGGTPGECLGLDPAAAPAEVRRAAAAATRHWRRLEDSPRRDLARHARTARELCEALYFGAPATAGR</sequence>
<dbReference type="Gene3D" id="3.40.50.300">
    <property type="entry name" value="P-loop containing nucleotide triphosphate hydrolases"/>
    <property type="match status" value="1"/>
</dbReference>